<proteinExistence type="predicted"/>
<reference evidence="4 5" key="1">
    <citation type="submission" date="2016-11" db="EMBL/GenBank/DDBJ databases">
        <authorList>
            <person name="Jaros S."/>
            <person name="Januszkiewicz K."/>
            <person name="Wedrychowicz H."/>
        </authorList>
    </citation>
    <scope>NUCLEOTIDE SEQUENCE [LARGE SCALE GENOMIC DNA]</scope>
    <source>
        <strain evidence="4 5">DSM 10068</strain>
    </source>
</reference>
<dbReference type="PROSITE" id="PS51898">
    <property type="entry name" value="TYR_RECOMBINASE"/>
    <property type="match status" value="1"/>
</dbReference>
<dbReference type="GO" id="GO:0006310">
    <property type="term" value="P:DNA recombination"/>
    <property type="evidence" value="ECO:0007669"/>
    <property type="project" value="UniProtKB-KW"/>
</dbReference>
<dbReference type="OrthoDB" id="9803188at2"/>
<dbReference type="PANTHER" id="PTHR30349">
    <property type="entry name" value="PHAGE INTEGRASE-RELATED"/>
    <property type="match status" value="1"/>
</dbReference>
<dbReference type="Gene3D" id="1.10.150.130">
    <property type="match status" value="1"/>
</dbReference>
<dbReference type="InterPro" id="IPR011010">
    <property type="entry name" value="DNA_brk_join_enz"/>
</dbReference>
<dbReference type="PANTHER" id="PTHR30349:SF91">
    <property type="entry name" value="INTA PROTEIN"/>
    <property type="match status" value="1"/>
</dbReference>
<dbReference type="EMBL" id="FQXV01000001">
    <property type="protein sequence ID" value="SHH56907.1"/>
    <property type="molecule type" value="Genomic_DNA"/>
</dbReference>
<dbReference type="Pfam" id="PF00589">
    <property type="entry name" value="Phage_integrase"/>
    <property type="match status" value="1"/>
</dbReference>
<name>A0A1M5U1J3_9FIRM</name>
<dbReference type="GO" id="GO:0003677">
    <property type="term" value="F:DNA binding"/>
    <property type="evidence" value="ECO:0007669"/>
    <property type="project" value="UniProtKB-KW"/>
</dbReference>
<dbReference type="CDD" id="cd01189">
    <property type="entry name" value="INT_ICEBs1_C_like"/>
    <property type="match status" value="1"/>
</dbReference>
<accession>A0A1M5U1J3</accession>
<dbReference type="InterPro" id="IPR013762">
    <property type="entry name" value="Integrase-like_cat_sf"/>
</dbReference>
<evidence type="ECO:0000259" key="3">
    <source>
        <dbReference type="PROSITE" id="PS51898"/>
    </source>
</evidence>
<keyword evidence="1" id="KW-0238">DNA-binding</keyword>
<protein>
    <submittedName>
        <fullName evidence="4">Phage integrase family protein</fullName>
    </submittedName>
</protein>
<keyword evidence="5" id="KW-1185">Reference proteome</keyword>
<dbReference type="InterPro" id="IPR010998">
    <property type="entry name" value="Integrase_recombinase_N"/>
</dbReference>
<evidence type="ECO:0000313" key="4">
    <source>
        <dbReference type="EMBL" id="SHH56907.1"/>
    </source>
</evidence>
<gene>
    <name evidence="4" type="ORF">SAMN02745823_00321</name>
</gene>
<dbReference type="InterPro" id="IPR002104">
    <property type="entry name" value="Integrase_catalytic"/>
</dbReference>
<dbReference type="AlphaFoldDB" id="A0A1M5U1J3"/>
<dbReference type="STRING" id="1123282.SAMN02745823_00321"/>
<dbReference type="Proteomes" id="UP000183995">
    <property type="component" value="Unassembled WGS sequence"/>
</dbReference>
<evidence type="ECO:0000256" key="1">
    <source>
        <dbReference type="ARBA" id="ARBA00023125"/>
    </source>
</evidence>
<evidence type="ECO:0000313" key="5">
    <source>
        <dbReference type="Proteomes" id="UP000183995"/>
    </source>
</evidence>
<dbReference type="InterPro" id="IPR050090">
    <property type="entry name" value="Tyrosine_recombinase_XerCD"/>
</dbReference>
<sequence>MASIVKRNKSYAVVYGYKDLGGNYKRKWETYRTEEMAQKRKQEIEDPILFLNEHLKTSKFNDLLNEYIELHGLRKWSASTYSDHTMLMDNYIRPILGEVSLARMDKYLMNKYFRALSDTPSVGRKTAAQQGYVTEITIFEVYKLLRSVFQQAVHWGYFNENLVAHMGLKPPKYAPRKTLSSDQVALVINSAIDREDFILALSVQLAFSCSMRRGELLGLCWNDIDFENSCIHITRELARVSNNAIEVLKHKDIYRIIEPRKTENKSRLVLKRPKTDSSIRTVYMPAYVSKLLSLWGEQQRIYKLRGNYHEYDLVLSGINGNPICPKQCNERFKRLLKEMGFPKAVFHSLRHSSTSYKLVLSNGNIKAVQGDNGHAQADMVLSVYAQINDAERKNLAHEMESSFGTKLNV</sequence>
<dbReference type="SUPFAM" id="SSF56349">
    <property type="entry name" value="DNA breaking-rejoining enzymes"/>
    <property type="match status" value="1"/>
</dbReference>
<evidence type="ECO:0000256" key="2">
    <source>
        <dbReference type="ARBA" id="ARBA00023172"/>
    </source>
</evidence>
<organism evidence="4 5">
    <name type="scientific">Sporobacter termitidis DSM 10068</name>
    <dbReference type="NCBI Taxonomy" id="1123282"/>
    <lineage>
        <taxon>Bacteria</taxon>
        <taxon>Bacillati</taxon>
        <taxon>Bacillota</taxon>
        <taxon>Clostridia</taxon>
        <taxon>Eubacteriales</taxon>
        <taxon>Oscillospiraceae</taxon>
        <taxon>Sporobacter</taxon>
    </lineage>
</organism>
<keyword evidence="2" id="KW-0233">DNA recombination</keyword>
<dbReference type="Gene3D" id="1.10.443.10">
    <property type="entry name" value="Intergrase catalytic core"/>
    <property type="match status" value="1"/>
</dbReference>
<dbReference type="RefSeq" id="WP_073075886.1">
    <property type="nucleotide sequence ID" value="NZ_FQXV01000001.1"/>
</dbReference>
<dbReference type="GO" id="GO:0015074">
    <property type="term" value="P:DNA integration"/>
    <property type="evidence" value="ECO:0007669"/>
    <property type="project" value="InterPro"/>
</dbReference>
<feature type="domain" description="Tyr recombinase" evidence="3">
    <location>
        <begin position="174"/>
        <end position="398"/>
    </location>
</feature>